<dbReference type="EMBL" id="JANEYF010005462">
    <property type="protein sequence ID" value="KAJ8928144.1"/>
    <property type="molecule type" value="Genomic_DNA"/>
</dbReference>
<name>A0AAV8WNY8_9CUCU</name>
<sequence>MKGTLAPKLEVSTKTTVEETLCDNSEIANSVIANPKCLISTQLPQRKSRPKRVCHSVAFSR</sequence>
<evidence type="ECO:0000313" key="1">
    <source>
        <dbReference type="EMBL" id="KAJ8928144.1"/>
    </source>
</evidence>
<organism evidence="1 2">
    <name type="scientific">Rhamnusium bicolor</name>
    <dbReference type="NCBI Taxonomy" id="1586634"/>
    <lineage>
        <taxon>Eukaryota</taxon>
        <taxon>Metazoa</taxon>
        <taxon>Ecdysozoa</taxon>
        <taxon>Arthropoda</taxon>
        <taxon>Hexapoda</taxon>
        <taxon>Insecta</taxon>
        <taxon>Pterygota</taxon>
        <taxon>Neoptera</taxon>
        <taxon>Endopterygota</taxon>
        <taxon>Coleoptera</taxon>
        <taxon>Polyphaga</taxon>
        <taxon>Cucujiformia</taxon>
        <taxon>Chrysomeloidea</taxon>
        <taxon>Cerambycidae</taxon>
        <taxon>Lepturinae</taxon>
        <taxon>Rhagiini</taxon>
        <taxon>Rhamnusium</taxon>
    </lineage>
</organism>
<keyword evidence="2" id="KW-1185">Reference proteome</keyword>
<comment type="caution">
    <text evidence="1">The sequence shown here is derived from an EMBL/GenBank/DDBJ whole genome shotgun (WGS) entry which is preliminary data.</text>
</comment>
<reference evidence="1" key="1">
    <citation type="journal article" date="2023" name="Insect Mol. Biol.">
        <title>Genome sequencing provides insights into the evolution of gene families encoding plant cell wall-degrading enzymes in longhorned beetles.</title>
        <authorList>
            <person name="Shin N.R."/>
            <person name="Okamura Y."/>
            <person name="Kirsch R."/>
            <person name="Pauchet Y."/>
        </authorList>
    </citation>
    <scope>NUCLEOTIDE SEQUENCE</scope>
    <source>
        <strain evidence="1">RBIC_L_NR</strain>
    </source>
</reference>
<dbReference type="Proteomes" id="UP001162156">
    <property type="component" value="Unassembled WGS sequence"/>
</dbReference>
<accession>A0AAV8WNY8</accession>
<dbReference type="AlphaFoldDB" id="A0AAV8WNY8"/>
<evidence type="ECO:0000313" key="2">
    <source>
        <dbReference type="Proteomes" id="UP001162156"/>
    </source>
</evidence>
<protein>
    <submittedName>
        <fullName evidence="1">Uncharacterized protein</fullName>
    </submittedName>
</protein>
<proteinExistence type="predicted"/>
<gene>
    <name evidence="1" type="ORF">NQ314_019324</name>
</gene>